<dbReference type="AlphaFoldDB" id="A0A9P0YQV2"/>
<dbReference type="EMBL" id="CAMAPE010000008">
    <property type="protein sequence ID" value="CAH9072279.1"/>
    <property type="molecule type" value="Genomic_DNA"/>
</dbReference>
<gene>
    <name evidence="1" type="ORF">CEURO_LOCUS4282</name>
</gene>
<keyword evidence="2" id="KW-1185">Reference proteome</keyword>
<comment type="caution">
    <text evidence="1">The sequence shown here is derived from an EMBL/GenBank/DDBJ whole genome shotgun (WGS) entry which is preliminary data.</text>
</comment>
<accession>A0A9P0YQV2</accession>
<evidence type="ECO:0000313" key="2">
    <source>
        <dbReference type="Proteomes" id="UP001152484"/>
    </source>
</evidence>
<proteinExistence type="predicted"/>
<name>A0A9P0YQV2_CUSEU</name>
<protein>
    <submittedName>
        <fullName evidence="1">Uncharacterized protein</fullName>
    </submittedName>
</protein>
<organism evidence="1 2">
    <name type="scientific">Cuscuta europaea</name>
    <name type="common">European dodder</name>
    <dbReference type="NCBI Taxonomy" id="41803"/>
    <lineage>
        <taxon>Eukaryota</taxon>
        <taxon>Viridiplantae</taxon>
        <taxon>Streptophyta</taxon>
        <taxon>Embryophyta</taxon>
        <taxon>Tracheophyta</taxon>
        <taxon>Spermatophyta</taxon>
        <taxon>Magnoliopsida</taxon>
        <taxon>eudicotyledons</taxon>
        <taxon>Gunneridae</taxon>
        <taxon>Pentapetalae</taxon>
        <taxon>asterids</taxon>
        <taxon>lamiids</taxon>
        <taxon>Solanales</taxon>
        <taxon>Convolvulaceae</taxon>
        <taxon>Cuscuteae</taxon>
        <taxon>Cuscuta</taxon>
        <taxon>Cuscuta subgen. Cuscuta</taxon>
    </lineage>
</organism>
<reference evidence="1" key="1">
    <citation type="submission" date="2022-07" db="EMBL/GenBank/DDBJ databases">
        <authorList>
            <person name="Macas J."/>
            <person name="Novak P."/>
            <person name="Neumann P."/>
        </authorList>
    </citation>
    <scope>NUCLEOTIDE SEQUENCE</scope>
</reference>
<evidence type="ECO:0000313" key="1">
    <source>
        <dbReference type="EMBL" id="CAH9072279.1"/>
    </source>
</evidence>
<dbReference type="Proteomes" id="UP001152484">
    <property type="component" value="Unassembled WGS sequence"/>
</dbReference>
<sequence length="107" mass="12572">MSDTTTSRSGATEIQELESYYEARVVSNWKIEQLVIRQIGKTQFQHEQSHPSANDTLKIGDLLRLLLEEGRRKIQVWKILIQQPVKYWEGRGARIKWKIMVVPYHPP</sequence>
<dbReference type="OrthoDB" id="1328759at2759"/>